<gene>
    <name evidence="2" type="ORF">BVC71_01410</name>
</gene>
<accession>A0A251X0Q0</accession>
<feature type="region of interest" description="Disordered" evidence="1">
    <location>
        <begin position="89"/>
        <end position="116"/>
    </location>
</feature>
<comment type="caution">
    <text evidence="2">The sequence shown here is derived from an EMBL/GenBank/DDBJ whole genome shotgun (WGS) entry which is preliminary data.</text>
</comment>
<evidence type="ECO:0000313" key="2">
    <source>
        <dbReference type="EMBL" id="OUD10202.1"/>
    </source>
</evidence>
<proteinExistence type="predicted"/>
<reference evidence="2 3" key="1">
    <citation type="submission" date="2016-12" db="EMBL/GenBank/DDBJ databases">
        <title>The draft genome sequence of HSLHS2.</title>
        <authorList>
            <person name="Hu D."/>
            <person name="Wang L."/>
            <person name="Shao Z."/>
        </authorList>
    </citation>
    <scope>NUCLEOTIDE SEQUENCE [LARGE SCALE GENOMIC DNA]</scope>
    <source>
        <strain evidence="2">MCCC 1A06712</strain>
    </source>
</reference>
<dbReference type="AlphaFoldDB" id="A0A251X0Q0"/>
<organism evidence="2 3">
    <name type="scientific">Marivivens niveibacter</name>
    <dbReference type="NCBI Taxonomy" id="1930667"/>
    <lineage>
        <taxon>Bacteria</taxon>
        <taxon>Pseudomonadati</taxon>
        <taxon>Pseudomonadota</taxon>
        <taxon>Alphaproteobacteria</taxon>
        <taxon>Rhodobacterales</taxon>
        <taxon>Paracoccaceae</taxon>
        <taxon>Marivivens group</taxon>
        <taxon>Marivivens</taxon>
    </lineage>
</organism>
<name>A0A251X0Q0_9RHOB</name>
<dbReference type="EMBL" id="MSPP01000001">
    <property type="protein sequence ID" value="OUD10202.1"/>
    <property type="molecule type" value="Genomic_DNA"/>
</dbReference>
<protein>
    <submittedName>
        <fullName evidence="2">Uncharacterized protein</fullName>
    </submittedName>
</protein>
<dbReference type="Proteomes" id="UP000194664">
    <property type="component" value="Unassembled WGS sequence"/>
</dbReference>
<evidence type="ECO:0000256" key="1">
    <source>
        <dbReference type="SAM" id="MobiDB-lite"/>
    </source>
</evidence>
<sequence>MIHMDLKRAHVERPAMLAILMGGLGHDVLDAAKKGENELVMELSNRLRYMADRMQGCAMTEGDKATLRQALLAAERTVRTAEDILKDKLRGQRLGDRNRPAYRRTESVRPMPGGRS</sequence>
<feature type="compositionally biased region" description="Basic and acidic residues" evidence="1">
    <location>
        <begin position="89"/>
        <end position="107"/>
    </location>
</feature>
<evidence type="ECO:0000313" key="3">
    <source>
        <dbReference type="Proteomes" id="UP000194664"/>
    </source>
</evidence>
<keyword evidence="3" id="KW-1185">Reference proteome</keyword>